<accession>A0A7J8HI56</accession>
<keyword evidence="3" id="KW-1185">Reference proteome</keyword>
<feature type="region of interest" description="Disordered" evidence="1">
    <location>
        <begin position="102"/>
        <end position="142"/>
    </location>
</feature>
<evidence type="ECO:0000256" key="1">
    <source>
        <dbReference type="SAM" id="MobiDB-lite"/>
    </source>
</evidence>
<dbReference type="InParanoid" id="A0A7J8HI56"/>
<feature type="compositionally biased region" description="Polar residues" evidence="1">
    <location>
        <begin position="132"/>
        <end position="142"/>
    </location>
</feature>
<name>A0A7J8HI56_MOLMO</name>
<comment type="caution">
    <text evidence="2">The sequence shown here is derived from an EMBL/GenBank/DDBJ whole genome shotgun (WGS) entry which is preliminary data.</text>
</comment>
<evidence type="ECO:0000313" key="3">
    <source>
        <dbReference type="Proteomes" id="UP000550707"/>
    </source>
</evidence>
<sequence>MWGSRPQVSPELGLGLSRRPGGRPHLVWAPTPVLRPGAARQTGLDLHPKHSSGVMRSLLTICTLALPAQMLGSGLDRESPLLCRSPARALEPEAAGARLEPLAQGASFSPKGAHTKAAGLAEGDRPMAEVPGTSTSGCHHLH</sequence>
<reference evidence="2 3" key="1">
    <citation type="journal article" date="2020" name="Nature">
        <title>Six reference-quality genomes reveal evolution of bat adaptations.</title>
        <authorList>
            <person name="Jebb D."/>
            <person name="Huang Z."/>
            <person name="Pippel M."/>
            <person name="Hughes G.M."/>
            <person name="Lavrichenko K."/>
            <person name="Devanna P."/>
            <person name="Winkler S."/>
            <person name="Jermiin L.S."/>
            <person name="Skirmuntt E.C."/>
            <person name="Katzourakis A."/>
            <person name="Burkitt-Gray L."/>
            <person name="Ray D.A."/>
            <person name="Sullivan K.A.M."/>
            <person name="Roscito J.G."/>
            <person name="Kirilenko B.M."/>
            <person name="Davalos L.M."/>
            <person name="Corthals A.P."/>
            <person name="Power M.L."/>
            <person name="Jones G."/>
            <person name="Ransome R.D."/>
            <person name="Dechmann D.K.N."/>
            <person name="Locatelli A.G."/>
            <person name="Puechmaille S.J."/>
            <person name="Fedrigo O."/>
            <person name="Jarvis E.D."/>
            <person name="Hiller M."/>
            <person name="Vernes S.C."/>
            <person name="Myers E.W."/>
            <person name="Teeling E.C."/>
        </authorList>
    </citation>
    <scope>NUCLEOTIDE SEQUENCE [LARGE SCALE GENOMIC DNA]</scope>
    <source>
        <strain evidence="2">MMolMol1</strain>
        <tissue evidence="2">Muscle</tissue>
    </source>
</reference>
<dbReference type="AlphaFoldDB" id="A0A7J8HI56"/>
<proteinExistence type="predicted"/>
<dbReference type="Proteomes" id="UP000550707">
    <property type="component" value="Unassembled WGS sequence"/>
</dbReference>
<feature type="compositionally biased region" description="Low complexity" evidence="1">
    <location>
        <begin position="10"/>
        <end position="19"/>
    </location>
</feature>
<organism evidence="2 3">
    <name type="scientific">Molossus molossus</name>
    <name type="common">Pallas' mastiff bat</name>
    <name type="synonym">Vespertilio molossus</name>
    <dbReference type="NCBI Taxonomy" id="27622"/>
    <lineage>
        <taxon>Eukaryota</taxon>
        <taxon>Metazoa</taxon>
        <taxon>Chordata</taxon>
        <taxon>Craniata</taxon>
        <taxon>Vertebrata</taxon>
        <taxon>Euteleostomi</taxon>
        <taxon>Mammalia</taxon>
        <taxon>Eutheria</taxon>
        <taxon>Laurasiatheria</taxon>
        <taxon>Chiroptera</taxon>
        <taxon>Yangochiroptera</taxon>
        <taxon>Molossidae</taxon>
        <taxon>Molossus</taxon>
    </lineage>
</organism>
<protein>
    <submittedName>
        <fullName evidence="2">Uncharacterized protein</fullName>
    </submittedName>
</protein>
<dbReference type="EMBL" id="JACASF010000006">
    <property type="protein sequence ID" value="KAF6471579.1"/>
    <property type="molecule type" value="Genomic_DNA"/>
</dbReference>
<gene>
    <name evidence="2" type="ORF">HJG59_010966</name>
</gene>
<feature type="region of interest" description="Disordered" evidence="1">
    <location>
        <begin position="1"/>
        <end position="23"/>
    </location>
</feature>
<evidence type="ECO:0000313" key="2">
    <source>
        <dbReference type="EMBL" id="KAF6471579.1"/>
    </source>
</evidence>